<reference evidence="1 2" key="1">
    <citation type="submission" date="2019-11" db="EMBL/GenBank/DDBJ databases">
        <title>Spirosoma endbachense sp. nov., isolated from a natural salt meadow.</title>
        <authorList>
            <person name="Rojas J."/>
            <person name="Ambika Manirajan B."/>
            <person name="Ratering S."/>
            <person name="Suarez C."/>
            <person name="Geissler-Plaum R."/>
            <person name="Schnell S."/>
        </authorList>
    </citation>
    <scope>NUCLEOTIDE SEQUENCE [LARGE SCALE GENOMIC DNA]</scope>
    <source>
        <strain evidence="1 2">I-24</strain>
    </source>
</reference>
<protein>
    <submittedName>
        <fullName evidence="1">Uncharacterized protein</fullName>
    </submittedName>
</protein>
<dbReference type="EMBL" id="CP045997">
    <property type="protein sequence ID" value="QHV99250.1"/>
    <property type="molecule type" value="Genomic_DNA"/>
</dbReference>
<accession>A0A6P1W5N9</accession>
<organism evidence="1 2">
    <name type="scientific">Spirosoma endbachense</name>
    <dbReference type="NCBI Taxonomy" id="2666025"/>
    <lineage>
        <taxon>Bacteria</taxon>
        <taxon>Pseudomonadati</taxon>
        <taxon>Bacteroidota</taxon>
        <taxon>Cytophagia</taxon>
        <taxon>Cytophagales</taxon>
        <taxon>Cytophagaceae</taxon>
        <taxon>Spirosoma</taxon>
    </lineage>
</organism>
<sequence length="114" mass="13147">MDIQLDQPEWTLESPIMTQKLSCILQIELLTMRGETMRVARHMSIAVPNDRDSLPSSPTLRDLVMLAIKRLHPAMQYIAELNGIRVWYHEQWALHQVWGCIEFGPDGVAKRIVP</sequence>
<proteinExistence type="predicted"/>
<evidence type="ECO:0000313" key="2">
    <source>
        <dbReference type="Proteomes" id="UP000464577"/>
    </source>
</evidence>
<dbReference type="AlphaFoldDB" id="A0A6P1W5N9"/>
<dbReference type="KEGG" id="senf:GJR95_31425"/>
<name>A0A6P1W5N9_9BACT</name>
<gene>
    <name evidence="1" type="ORF">GJR95_31425</name>
</gene>
<dbReference type="RefSeq" id="WP_162389653.1">
    <property type="nucleotide sequence ID" value="NZ_CP045997.1"/>
</dbReference>
<evidence type="ECO:0000313" key="1">
    <source>
        <dbReference type="EMBL" id="QHV99250.1"/>
    </source>
</evidence>
<dbReference type="Proteomes" id="UP000464577">
    <property type="component" value="Chromosome"/>
</dbReference>
<keyword evidence="2" id="KW-1185">Reference proteome</keyword>